<evidence type="ECO:0000313" key="17">
    <source>
        <dbReference type="Proteomes" id="UP000070412"/>
    </source>
</evidence>
<comment type="function">
    <text evidence="11">Cytochromes P450 are a group of heme-thiolate monooxygenases. They oxidize a variety of structurally unrelated compounds, including steroids, fatty acids, and xenobiotics.</text>
</comment>
<keyword evidence="9 12" id="KW-0408">Iron</keyword>
<dbReference type="Proteomes" id="UP000070412">
    <property type="component" value="Unassembled WGS sequence"/>
</dbReference>
<evidence type="ECO:0000256" key="11">
    <source>
        <dbReference type="ARBA" id="ARBA00043906"/>
    </source>
</evidence>
<dbReference type="PANTHER" id="PTHR24302:SF15">
    <property type="entry name" value="FATTY-ACID PEROXYGENASE"/>
    <property type="match status" value="1"/>
</dbReference>
<comment type="similarity">
    <text evidence="4 13">Belongs to the cytochrome P450 family.</text>
</comment>
<evidence type="ECO:0000256" key="10">
    <source>
        <dbReference type="ARBA" id="ARBA00023033"/>
    </source>
</evidence>
<evidence type="ECO:0000256" key="12">
    <source>
        <dbReference type="PIRSR" id="PIRSR602401-1"/>
    </source>
</evidence>
<dbReference type="Pfam" id="PF00067">
    <property type="entry name" value="p450"/>
    <property type="match status" value="1"/>
</dbReference>
<name>A0A834R3Q9_SARSC</name>
<dbReference type="PRINTS" id="PR00385">
    <property type="entry name" value="P450"/>
</dbReference>
<dbReference type="InterPro" id="IPR001128">
    <property type="entry name" value="Cyt_P450"/>
</dbReference>
<evidence type="ECO:0000256" key="14">
    <source>
        <dbReference type="SAM" id="Phobius"/>
    </source>
</evidence>
<feature type="binding site" description="axial binding residue" evidence="12">
    <location>
        <position position="482"/>
    </location>
    <ligand>
        <name>heme</name>
        <dbReference type="ChEBI" id="CHEBI:30413"/>
    </ligand>
    <ligandPart>
        <name>Fe</name>
        <dbReference type="ChEBI" id="CHEBI:18248"/>
    </ligandPart>
</feature>
<dbReference type="EMBL" id="WVUK01000066">
    <property type="protein sequence ID" value="KAF7488136.1"/>
    <property type="molecule type" value="Genomic_DNA"/>
</dbReference>
<feature type="transmembrane region" description="Helical" evidence="14">
    <location>
        <begin position="6"/>
        <end position="22"/>
    </location>
</feature>
<keyword evidence="14" id="KW-0812">Transmembrane</keyword>
<dbReference type="EnsemblMetazoa" id="SSS_1421s_mrna">
    <property type="protein sequence ID" value="KAF7488136.1"/>
    <property type="gene ID" value="SSS_1421"/>
</dbReference>
<evidence type="ECO:0000256" key="3">
    <source>
        <dbReference type="ARBA" id="ARBA00004406"/>
    </source>
</evidence>
<comment type="cofactor">
    <cofactor evidence="1 12">
        <name>heme</name>
        <dbReference type="ChEBI" id="CHEBI:30413"/>
    </cofactor>
</comment>
<dbReference type="GO" id="GO:0005789">
    <property type="term" value="C:endoplasmic reticulum membrane"/>
    <property type="evidence" value="ECO:0007669"/>
    <property type="project" value="UniProtKB-SubCell"/>
</dbReference>
<dbReference type="PANTHER" id="PTHR24302">
    <property type="entry name" value="CYTOCHROME P450 FAMILY 3"/>
    <property type="match status" value="1"/>
</dbReference>
<keyword evidence="17" id="KW-1185">Reference proteome</keyword>
<evidence type="ECO:0000256" key="8">
    <source>
        <dbReference type="ARBA" id="ARBA00023002"/>
    </source>
</evidence>
<evidence type="ECO:0000256" key="4">
    <source>
        <dbReference type="ARBA" id="ARBA00010617"/>
    </source>
</evidence>
<keyword evidence="10 13" id="KW-0503">Monooxygenase</keyword>
<sequence>MFWIIGFLGLIVVYILIKMIRYHNRTETNRREILKRGIDFQKHNNFLKSMWTRERIELTQQRILKTLDKTIYGFDMFGTIHLVVAEPDLIQSILSKEFQNFPNRRKINLNDDFFSNALSIVEGDQWKRIRAVVTPTFATGKMRTMKPIIDSVAEKLIQNIQNNLKPHCPLNMKNFVSAFTMDTIIQVSFGLKVDSLTDKDNPIIKMARKMFNVDLSVKNMLAIGLVFFGPRFLQPLLKHLRFNGEVIDFFRDLSNKIIEEKKLEISMRKDSKASNFIEFLLEAEKEYSNLTKSHPIESFEGKKNEKSVKYITKNELISQSILFLIAGFDTTATLINLACYYLALNPDKQDLAYEEIISKIKELDIADWKSRGNEILKEIPFEWYSNKFDYLNAITSETLRMTPPAPFLERRAENDCTLSYGNNEKIEFKKGDMVQIPVWFLHYSERHFSQPELFLPERFLKENIDKIHKYAYLPFGSGPRVCVAKSLALMEAKIALVWLIKNFKFYKCAETLVPLQFFHQGGVLSPKSVNLLVEKRID</sequence>
<accession>A0A834R3Q9</accession>
<dbReference type="FunFam" id="1.10.630.10:FF:000182">
    <property type="entry name" value="Cytochrome P450 3A4"/>
    <property type="match status" value="1"/>
</dbReference>
<dbReference type="AlphaFoldDB" id="A0A834R3Q9"/>
<organism evidence="15">
    <name type="scientific">Sarcoptes scabiei</name>
    <name type="common">Itch mite</name>
    <name type="synonym">Acarus scabiei</name>
    <dbReference type="NCBI Taxonomy" id="52283"/>
    <lineage>
        <taxon>Eukaryota</taxon>
        <taxon>Metazoa</taxon>
        <taxon>Ecdysozoa</taxon>
        <taxon>Arthropoda</taxon>
        <taxon>Chelicerata</taxon>
        <taxon>Arachnida</taxon>
        <taxon>Acari</taxon>
        <taxon>Acariformes</taxon>
        <taxon>Sarcoptiformes</taxon>
        <taxon>Astigmata</taxon>
        <taxon>Psoroptidia</taxon>
        <taxon>Sarcoptoidea</taxon>
        <taxon>Sarcoptidae</taxon>
        <taxon>Sarcoptinae</taxon>
        <taxon>Sarcoptes</taxon>
    </lineage>
</organism>
<evidence type="ECO:0000256" key="13">
    <source>
        <dbReference type="RuleBase" id="RU000461"/>
    </source>
</evidence>
<dbReference type="InterPro" id="IPR036396">
    <property type="entry name" value="Cyt_P450_sf"/>
</dbReference>
<reference evidence="15" key="2">
    <citation type="submission" date="2020-01" db="EMBL/GenBank/DDBJ databases">
        <authorList>
            <person name="Korhonen P.K.K."/>
            <person name="Guangxu M.G."/>
            <person name="Wang T.W."/>
            <person name="Stroehlein A.J.S."/>
            <person name="Young N.D."/>
            <person name="Ang C.-S.A."/>
            <person name="Fernando D.W.F."/>
            <person name="Lu H.L."/>
            <person name="Taylor S.T."/>
            <person name="Ehtesham M.E.M."/>
            <person name="Najaraj S.H.N."/>
            <person name="Harsha G.H.G."/>
            <person name="Madugundu A.M."/>
            <person name="Renuse S.R."/>
            <person name="Holt D.H."/>
            <person name="Pandey A.P."/>
            <person name="Papenfuss A.P."/>
            <person name="Gasser R.B.G."/>
            <person name="Fischer K.F."/>
        </authorList>
    </citation>
    <scope>NUCLEOTIDE SEQUENCE</scope>
    <source>
        <strain evidence="15">SSS_KF_BRIS2020</strain>
    </source>
</reference>
<evidence type="ECO:0000256" key="7">
    <source>
        <dbReference type="ARBA" id="ARBA00022848"/>
    </source>
</evidence>
<dbReference type="InterPro" id="IPR017972">
    <property type="entry name" value="Cyt_P450_CS"/>
</dbReference>
<dbReference type="GO" id="GO:0008395">
    <property type="term" value="F:steroid hydroxylase activity"/>
    <property type="evidence" value="ECO:0007669"/>
    <property type="project" value="TreeGrafter"/>
</dbReference>
<reference evidence="17" key="1">
    <citation type="journal article" date="2020" name="PLoS Negl. Trop. Dis.">
        <title>High-quality nuclear genome for Sarcoptes scabiei-A critical resource for a neglected parasite.</title>
        <authorList>
            <person name="Korhonen P.K."/>
            <person name="Gasser R.B."/>
            <person name="Ma G."/>
            <person name="Wang T."/>
            <person name="Stroehlein A.J."/>
            <person name="Young N.D."/>
            <person name="Ang C.S."/>
            <person name="Fernando D.D."/>
            <person name="Lu H.C."/>
            <person name="Taylor S."/>
            <person name="Reynolds S.L."/>
            <person name="Mofiz E."/>
            <person name="Najaraj S.H."/>
            <person name="Gowda H."/>
            <person name="Madugundu A."/>
            <person name="Renuse S."/>
            <person name="Holt D."/>
            <person name="Pandey A."/>
            <person name="Papenfuss A.T."/>
            <person name="Fischer K."/>
        </authorList>
    </citation>
    <scope>NUCLEOTIDE SEQUENCE [LARGE SCALE GENOMIC DNA]</scope>
</reference>
<keyword evidence="7" id="KW-0492">Microsome</keyword>
<gene>
    <name evidence="15" type="ORF">SSS_1421</name>
</gene>
<proteinExistence type="inferred from homology"/>
<dbReference type="InterPro" id="IPR050705">
    <property type="entry name" value="Cytochrome_P450_3A"/>
</dbReference>
<dbReference type="PRINTS" id="PR00463">
    <property type="entry name" value="EP450I"/>
</dbReference>
<comment type="subcellular location">
    <subcellularLocation>
        <location evidence="3">Endoplasmic reticulum membrane</location>
        <topology evidence="3">Peripheral membrane protein</topology>
    </subcellularLocation>
    <subcellularLocation>
        <location evidence="2">Microsome membrane</location>
        <topology evidence="2">Peripheral membrane protein</topology>
    </subcellularLocation>
</comment>
<dbReference type="GO" id="GO:0020037">
    <property type="term" value="F:heme binding"/>
    <property type="evidence" value="ECO:0007669"/>
    <property type="project" value="InterPro"/>
</dbReference>
<feature type="transmembrane region" description="Helical" evidence="14">
    <location>
        <begin position="215"/>
        <end position="233"/>
    </location>
</feature>
<dbReference type="GO" id="GO:0005506">
    <property type="term" value="F:iron ion binding"/>
    <property type="evidence" value="ECO:0007669"/>
    <property type="project" value="InterPro"/>
</dbReference>
<evidence type="ECO:0000256" key="5">
    <source>
        <dbReference type="ARBA" id="ARBA00022617"/>
    </source>
</evidence>
<keyword evidence="5 12" id="KW-0349">Heme</keyword>
<evidence type="ECO:0000256" key="9">
    <source>
        <dbReference type="ARBA" id="ARBA00023004"/>
    </source>
</evidence>
<dbReference type="OrthoDB" id="6490847at2759"/>
<dbReference type="InterPro" id="IPR002401">
    <property type="entry name" value="Cyt_P450_E_grp-I"/>
</dbReference>
<dbReference type="Gene3D" id="1.10.630.10">
    <property type="entry name" value="Cytochrome P450"/>
    <property type="match status" value="1"/>
</dbReference>
<dbReference type="PROSITE" id="PS00086">
    <property type="entry name" value="CYTOCHROME_P450"/>
    <property type="match status" value="1"/>
</dbReference>
<evidence type="ECO:0000313" key="16">
    <source>
        <dbReference type="EnsemblMetazoa" id="KAF7488136.1"/>
    </source>
</evidence>
<evidence type="ECO:0000313" key="15">
    <source>
        <dbReference type="EMBL" id="KAF7488136.1"/>
    </source>
</evidence>
<keyword evidence="6 12" id="KW-0479">Metal-binding</keyword>
<keyword evidence="7" id="KW-0256">Endoplasmic reticulum</keyword>
<dbReference type="SUPFAM" id="SSF48264">
    <property type="entry name" value="Cytochrome P450"/>
    <property type="match status" value="1"/>
</dbReference>
<evidence type="ECO:0000256" key="1">
    <source>
        <dbReference type="ARBA" id="ARBA00001971"/>
    </source>
</evidence>
<reference evidence="16" key="3">
    <citation type="submission" date="2022-06" db="UniProtKB">
        <authorList>
            <consortium name="EnsemblMetazoa"/>
        </authorList>
    </citation>
    <scope>IDENTIFICATION</scope>
</reference>
<keyword evidence="8 13" id="KW-0560">Oxidoreductase</keyword>
<evidence type="ECO:0000256" key="2">
    <source>
        <dbReference type="ARBA" id="ARBA00004174"/>
    </source>
</evidence>
<keyword evidence="14" id="KW-1133">Transmembrane helix</keyword>
<evidence type="ECO:0000256" key="6">
    <source>
        <dbReference type="ARBA" id="ARBA00022723"/>
    </source>
</evidence>
<protein>
    <submittedName>
        <fullName evidence="15">Cytochrome P450 3A21</fullName>
    </submittedName>
</protein>
<dbReference type="GO" id="GO:0016705">
    <property type="term" value="F:oxidoreductase activity, acting on paired donors, with incorporation or reduction of molecular oxygen"/>
    <property type="evidence" value="ECO:0007669"/>
    <property type="project" value="InterPro"/>
</dbReference>
<keyword evidence="14" id="KW-0472">Membrane</keyword>